<evidence type="ECO:0000313" key="4">
    <source>
        <dbReference type="EMBL" id="GAF93781.1"/>
    </source>
</evidence>
<keyword evidence="1" id="KW-0479">Metal-binding</keyword>
<evidence type="ECO:0000256" key="1">
    <source>
        <dbReference type="ARBA" id="ARBA00022723"/>
    </source>
</evidence>
<evidence type="ECO:0000259" key="3">
    <source>
        <dbReference type="Pfam" id="PF00884"/>
    </source>
</evidence>
<dbReference type="GO" id="GO:0008484">
    <property type="term" value="F:sulfuric ester hydrolase activity"/>
    <property type="evidence" value="ECO:0007669"/>
    <property type="project" value="TreeGrafter"/>
</dbReference>
<dbReference type="Gene3D" id="3.30.1120.10">
    <property type="match status" value="1"/>
</dbReference>
<proteinExistence type="predicted"/>
<dbReference type="SUPFAM" id="SSF53649">
    <property type="entry name" value="Alkaline phosphatase-like"/>
    <property type="match status" value="1"/>
</dbReference>
<accession>X0U341</accession>
<dbReference type="InterPro" id="IPR000917">
    <property type="entry name" value="Sulfatase_N"/>
</dbReference>
<organism evidence="4">
    <name type="scientific">marine sediment metagenome</name>
    <dbReference type="NCBI Taxonomy" id="412755"/>
    <lineage>
        <taxon>unclassified sequences</taxon>
        <taxon>metagenomes</taxon>
        <taxon>ecological metagenomes</taxon>
    </lineage>
</organism>
<feature type="non-terminal residue" evidence="4">
    <location>
        <position position="274"/>
    </location>
</feature>
<evidence type="ECO:0000256" key="2">
    <source>
        <dbReference type="ARBA" id="ARBA00022801"/>
    </source>
</evidence>
<protein>
    <recommendedName>
        <fullName evidence="3">Sulfatase N-terminal domain-containing protein</fullName>
    </recommendedName>
</protein>
<dbReference type="PANTHER" id="PTHR45953:SF1">
    <property type="entry name" value="IDURONATE 2-SULFATASE"/>
    <property type="match status" value="1"/>
</dbReference>
<keyword evidence="2" id="KW-0378">Hydrolase</keyword>
<feature type="non-terminal residue" evidence="4">
    <location>
        <position position="1"/>
    </location>
</feature>
<dbReference type="Pfam" id="PF00884">
    <property type="entry name" value="Sulfatase"/>
    <property type="match status" value="1"/>
</dbReference>
<dbReference type="GO" id="GO:0046872">
    <property type="term" value="F:metal ion binding"/>
    <property type="evidence" value="ECO:0007669"/>
    <property type="project" value="UniProtKB-KW"/>
</dbReference>
<reference evidence="4" key="1">
    <citation type="journal article" date="2014" name="Front. Microbiol.">
        <title>High frequency of phylogenetically diverse reductive dehalogenase-homologous genes in deep subseafloor sedimentary metagenomes.</title>
        <authorList>
            <person name="Kawai M."/>
            <person name="Futagami T."/>
            <person name="Toyoda A."/>
            <person name="Takaki Y."/>
            <person name="Nishi S."/>
            <person name="Hori S."/>
            <person name="Arai W."/>
            <person name="Tsubouchi T."/>
            <person name="Morono Y."/>
            <person name="Uchiyama I."/>
            <person name="Ito T."/>
            <person name="Fujiyama A."/>
            <person name="Inagaki F."/>
            <person name="Takami H."/>
        </authorList>
    </citation>
    <scope>NUCLEOTIDE SEQUENCE</scope>
    <source>
        <strain evidence="4">Expedition CK06-06</strain>
    </source>
</reference>
<comment type="caution">
    <text evidence="4">The sequence shown here is derived from an EMBL/GenBank/DDBJ whole genome shotgun (WGS) entry which is preliminary data.</text>
</comment>
<sequence>NAPRNGAIIVDEWGPINEAELAIRYVRNERGKYRDPNRPFVLVVSMNPPHMPYYQVPQKYLDLYKSRDVEDLCCRPNIPPAGQKWGDYYRKNIKGYYAMISGVDDQFGRILKALESTGLSGNTIVLFTSDHGNCLGIHDKISKNNAYEESMRVPLLIRWPGKLRPRREDLLISTPDLYPTFLDLMGFRSDIPRTVEGSSHASLLLSDKGQKPTSQLYLWTPLGQPDWGRRGIRTLTHTLVISLMPDKAPERVLFNNVKDPYQMKNIASENPELF</sequence>
<dbReference type="EMBL" id="BARS01019701">
    <property type="protein sequence ID" value="GAF93781.1"/>
    <property type="molecule type" value="Genomic_DNA"/>
</dbReference>
<dbReference type="GO" id="GO:0005737">
    <property type="term" value="C:cytoplasm"/>
    <property type="evidence" value="ECO:0007669"/>
    <property type="project" value="TreeGrafter"/>
</dbReference>
<dbReference type="AlphaFoldDB" id="X0U341"/>
<name>X0U341_9ZZZZ</name>
<dbReference type="Gene3D" id="3.40.720.10">
    <property type="entry name" value="Alkaline Phosphatase, subunit A"/>
    <property type="match status" value="1"/>
</dbReference>
<dbReference type="InterPro" id="IPR017850">
    <property type="entry name" value="Alkaline_phosphatase_core_sf"/>
</dbReference>
<gene>
    <name evidence="4" type="ORF">S01H1_31878</name>
</gene>
<feature type="domain" description="Sulfatase N-terminal" evidence="3">
    <location>
        <begin position="34"/>
        <end position="186"/>
    </location>
</feature>
<dbReference type="PANTHER" id="PTHR45953">
    <property type="entry name" value="IDURONATE 2-SULFATASE"/>
    <property type="match status" value="1"/>
</dbReference>